<feature type="compositionally biased region" description="Polar residues" evidence="1">
    <location>
        <begin position="20"/>
        <end position="37"/>
    </location>
</feature>
<reference evidence="2" key="1">
    <citation type="submission" date="2020-06" db="EMBL/GenBank/DDBJ databases">
        <title>WGS assembly of Ceratodon purpureus strain R40.</title>
        <authorList>
            <person name="Carey S.B."/>
            <person name="Jenkins J."/>
            <person name="Shu S."/>
            <person name="Lovell J.T."/>
            <person name="Sreedasyam A."/>
            <person name="Maumus F."/>
            <person name="Tiley G.P."/>
            <person name="Fernandez-Pozo N."/>
            <person name="Barry K."/>
            <person name="Chen C."/>
            <person name="Wang M."/>
            <person name="Lipzen A."/>
            <person name="Daum C."/>
            <person name="Saski C.A."/>
            <person name="Payton A.C."/>
            <person name="Mcbreen J.C."/>
            <person name="Conrad R.E."/>
            <person name="Kollar L.M."/>
            <person name="Olsson S."/>
            <person name="Huttunen S."/>
            <person name="Landis J.B."/>
            <person name="Wickett N.J."/>
            <person name="Johnson M.G."/>
            <person name="Rensing S.A."/>
            <person name="Grimwood J."/>
            <person name="Schmutz J."/>
            <person name="Mcdaniel S.F."/>
        </authorList>
    </citation>
    <scope>NUCLEOTIDE SEQUENCE</scope>
    <source>
        <strain evidence="2">R40</strain>
    </source>
</reference>
<dbReference type="AlphaFoldDB" id="A0A8T0I1H1"/>
<gene>
    <name evidence="2" type="ORF">KC19_5G144800</name>
</gene>
<evidence type="ECO:0000313" key="2">
    <source>
        <dbReference type="EMBL" id="KAG0577282.1"/>
    </source>
</evidence>
<name>A0A8T0I1H1_CERPU</name>
<comment type="caution">
    <text evidence="2">The sequence shown here is derived from an EMBL/GenBank/DDBJ whole genome shotgun (WGS) entry which is preliminary data.</text>
</comment>
<organism evidence="2 3">
    <name type="scientific">Ceratodon purpureus</name>
    <name type="common">Fire moss</name>
    <name type="synonym">Dicranum purpureum</name>
    <dbReference type="NCBI Taxonomy" id="3225"/>
    <lineage>
        <taxon>Eukaryota</taxon>
        <taxon>Viridiplantae</taxon>
        <taxon>Streptophyta</taxon>
        <taxon>Embryophyta</taxon>
        <taxon>Bryophyta</taxon>
        <taxon>Bryophytina</taxon>
        <taxon>Bryopsida</taxon>
        <taxon>Dicranidae</taxon>
        <taxon>Pseudoditrichales</taxon>
        <taxon>Ditrichaceae</taxon>
        <taxon>Ceratodon</taxon>
    </lineage>
</organism>
<protein>
    <submittedName>
        <fullName evidence="2">Uncharacterized protein</fullName>
    </submittedName>
</protein>
<keyword evidence="3" id="KW-1185">Reference proteome</keyword>
<dbReference type="EMBL" id="CM026425">
    <property type="protein sequence ID" value="KAG0577282.1"/>
    <property type="molecule type" value="Genomic_DNA"/>
</dbReference>
<evidence type="ECO:0000256" key="1">
    <source>
        <dbReference type="SAM" id="MobiDB-lite"/>
    </source>
</evidence>
<accession>A0A8T0I1H1</accession>
<sequence>MTLHAPRPSVALDPTRPSFPGSSSSAKPPLLNTTSPHSPDRQTKPELPSSNWHQKRSRKRWRSHHELLILLLECVDGDDRRDDARVRRENRANTEKLRARVPSKVCSHTQKTRLQPRHRPYTQYYLSLT</sequence>
<dbReference type="Proteomes" id="UP000822688">
    <property type="component" value="Chromosome 5"/>
</dbReference>
<proteinExistence type="predicted"/>
<feature type="region of interest" description="Disordered" evidence="1">
    <location>
        <begin position="1"/>
        <end position="61"/>
    </location>
</feature>
<evidence type="ECO:0000313" key="3">
    <source>
        <dbReference type="Proteomes" id="UP000822688"/>
    </source>
</evidence>